<dbReference type="Pfam" id="PF07679">
    <property type="entry name" value="I-set"/>
    <property type="match status" value="2"/>
</dbReference>
<dbReference type="InterPro" id="IPR044925">
    <property type="entry name" value="His-Me_finger_sf"/>
</dbReference>
<keyword evidence="3" id="KW-0732">Signal</keyword>
<feature type="compositionally biased region" description="Low complexity" evidence="9">
    <location>
        <begin position="11"/>
        <end position="20"/>
    </location>
</feature>
<dbReference type="GO" id="GO:0005886">
    <property type="term" value="C:plasma membrane"/>
    <property type="evidence" value="ECO:0007669"/>
    <property type="project" value="TreeGrafter"/>
</dbReference>
<evidence type="ECO:0000256" key="8">
    <source>
        <dbReference type="ARBA" id="ARBA00068688"/>
    </source>
</evidence>
<dbReference type="InterPro" id="IPR044929">
    <property type="entry name" value="DNA/RNA_non-sp_Endonuclease_sf"/>
</dbReference>
<evidence type="ECO:0000313" key="12">
    <source>
        <dbReference type="Proteomes" id="UP000053268"/>
    </source>
</evidence>
<dbReference type="InterPro" id="IPR050958">
    <property type="entry name" value="Cell_Adh-Cytoskel_Orgn"/>
</dbReference>
<dbReference type="InterPro" id="IPR007110">
    <property type="entry name" value="Ig-like_dom"/>
</dbReference>
<dbReference type="Proteomes" id="UP000053268">
    <property type="component" value="Unassembled WGS sequence"/>
</dbReference>
<dbReference type="GO" id="GO:0032991">
    <property type="term" value="C:protein-containing complex"/>
    <property type="evidence" value="ECO:0007669"/>
    <property type="project" value="UniProtKB-ARBA"/>
</dbReference>
<keyword evidence="2" id="KW-0964">Secreted</keyword>
<keyword evidence="6" id="KW-0393">Immunoglobulin domain</keyword>
<feature type="domain" description="Ig-like" evidence="10">
    <location>
        <begin position="461"/>
        <end position="551"/>
    </location>
</feature>
<comment type="subcellular location">
    <subcellularLocation>
        <location evidence="1">Secreted</location>
    </subcellularLocation>
</comment>
<dbReference type="GO" id="GO:0007156">
    <property type="term" value="P:homophilic cell adhesion via plasma membrane adhesion molecules"/>
    <property type="evidence" value="ECO:0007669"/>
    <property type="project" value="TreeGrafter"/>
</dbReference>
<dbReference type="Gene3D" id="3.40.570.10">
    <property type="entry name" value="Extracellular Endonuclease, subunit A"/>
    <property type="match status" value="1"/>
</dbReference>
<dbReference type="InterPro" id="IPR056861">
    <property type="entry name" value="HMCN1-like_VWA"/>
</dbReference>
<feature type="domain" description="Ig-like" evidence="10">
    <location>
        <begin position="667"/>
        <end position="743"/>
    </location>
</feature>
<comment type="similarity">
    <text evidence="7">Belongs to the hemolin family.</text>
</comment>
<evidence type="ECO:0000256" key="9">
    <source>
        <dbReference type="SAM" id="MobiDB-lite"/>
    </source>
</evidence>
<dbReference type="Pfam" id="PF13927">
    <property type="entry name" value="Ig_3"/>
    <property type="match status" value="2"/>
</dbReference>
<dbReference type="PANTHER" id="PTHR45080:SF8">
    <property type="entry name" value="IG-LIKE DOMAIN-CONTAINING PROTEIN"/>
    <property type="match status" value="1"/>
</dbReference>
<dbReference type="GO" id="GO:0003676">
    <property type="term" value="F:nucleic acid binding"/>
    <property type="evidence" value="ECO:0007669"/>
    <property type="project" value="InterPro"/>
</dbReference>
<proteinExistence type="inferred from homology"/>
<dbReference type="GO" id="GO:0046872">
    <property type="term" value="F:metal ion binding"/>
    <property type="evidence" value="ECO:0007669"/>
    <property type="project" value="InterPro"/>
</dbReference>
<dbReference type="SUPFAM" id="SSF54060">
    <property type="entry name" value="His-Me finger endonucleases"/>
    <property type="match status" value="1"/>
</dbReference>
<keyword evidence="12" id="KW-1185">Reference proteome</keyword>
<dbReference type="InterPro" id="IPR003598">
    <property type="entry name" value="Ig_sub2"/>
</dbReference>
<dbReference type="InterPro" id="IPR003599">
    <property type="entry name" value="Ig_sub"/>
</dbReference>
<feature type="domain" description="Ig-like" evidence="10">
    <location>
        <begin position="752"/>
        <end position="839"/>
    </location>
</feature>
<dbReference type="Pfam" id="PF25106">
    <property type="entry name" value="VWA_4"/>
    <property type="match status" value="1"/>
</dbReference>
<evidence type="ECO:0000256" key="4">
    <source>
        <dbReference type="ARBA" id="ARBA00023157"/>
    </source>
</evidence>
<dbReference type="SMART" id="SM00409">
    <property type="entry name" value="IG"/>
    <property type="match status" value="5"/>
</dbReference>
<dbReference type="STRING" id="66420.A0A194PFK9"/>
<dbReference type="InterPro" id="IPR013098">
    <property type="entry name" value="Ig_I-set"/>
</dbReference>
<dbReference type="EMBL" id="KQ459604">
    <property type="protein sequence ID" value="KPI92161.1"/>
    <property type="molecule type" value="Genomic_DNA"/>
</dbReference>
<reference evidence="11 12" key="1">
    <citation type="journal article" date="2015" name="Nat. Commun.">
        <title>Outbred genome sequencing and CRISPR/Cas9 gene editing in butterflies.</title>
        <authorList>
            <person name="Li X."/>
            <person name="Fan D."/>
            <person name="Zhang W."/>
            <person name="Liu G."/>
            <person name="Zhang L."/>
            <person name="Zhao L."/>
            <person name="Fang X."/>
            <person name="Chen L."/>
            <person name="Dong Y."/>
            <person name="Chen Y."/>
            <person name="Ding Y."/>
            <person name="Zhao R."/>
            <person name="Feng M."/>
            <person name="Zhu Y."/>
            <person name="Feng Y."/>
            <person name="Jiang X."/>
            <person name="Zhu D."/>
            <person name="Xiang H."/>
            <person name="Feng X."/>
            <person name="Li S."/>
            <person name="Wang J."/>
            <person name="Zhang G."/>
            <person name="Kronforst M.R."/>
            <person name="Wang W."/>
        </authorList>
    </citation>
    <scope>NUCLEOTIDE SEQUENCE [LARGE SCALE GENOMIC DNA]</scope>
    <source>
        <strain evidence="11">Ya'a_city_454_Px</strain>
        <tissue evidence="11">Whole body</tissue>
    </source>
</reference>
<dbReference type="CDD" id="cd00198">
    <property type="entry name" value="vWFA"/>
    <property type="match status" value="1"/>
</dbReference>
<gene>
    <name evidence="11" type="ORF">RR46_13382</name>
</gene>
<dbReference type="SUPFAM" id="SSF53300">
    <property type="entry name" value="vWA-like"/>
    <property type="match status" value="1"/>
</dbReference>
<keyword evidence="5" id="KW-0325">Glycoprotein</keyword>
<dbReference type="Gene3D" id="3.40.50.410">
    <property type="entry name" value="von Willebrand factor, type A domain"/>
    <property type="match status" value="1"/>
</dbReference>
<evidence type="ECO:0000313" key="11">
    <source>
        <dbReference type="EMBL" id="KPI92161.1"/>
    </source>
</evidence>
<sequence>MRMREDRKAKAAAGPGTAGETPYLRELQAMDWQEKAQDRRLQRFLVSEAKTYFGSLRLRIYCQDGANSSLTFVIDSTVSMSRDIKSVIKCADGIFDTVVNSNKSEIVDFVIVTFNDPDYKLHIITSNKEEFKSSLSKILVNGGGDCPEMTMSGIELGLESSRPFSYLYVFTDAAAKDMKKFESVKNLALNLNIKISFIISEARCATKPNFSAFETLATKTGGDYFYMKKHKISEIIKYVERLIESRKVLILRKRFRPDEDPKVNVTLDSAVKDVLVAVSGYKPAIHVGSKLNDTIIVEHIADTEKAKIIAWNNTEPGDYHIEIKTGSGTINTLLTIYGTSKITFSYGFSALKPKYMNETTNRPVADQKSYIVIKLKTESEKINLKRIQVLDLKDKVLLDKQMNIINKEDQFYISEPIVFPKDTFKVLMIAEDEKTKETIKRTSLPIEPQQVFPDSIKDEAPKVTITGDSKVTSSYGSPLQLTCRVTGHPKPNILWTDDDGSTLKFTVTTLKEEYEFVSVLEIDKVNKKNTYVCKATNSISSNEKSVEVEMSNYFDVVNLSKEAPKIDNKITEIYANKGSSAKISCRILKGDPKPTIQWYFKAKNKDSFYPIKEYKEDINIDKVTANVVGTYKCIAKNEIDKDSHIVDLIMEYRIRENNGQPVSFDVPKTLTIKIRLRRTLDITCPVKGYPTPLLRWEFHSRDGTKRRILSEKAQLVIPAIAVNDHGLYVCIAKNPDGKEKSIAYVVNVEVPPSITPEEKEIVAIKDDIGIRIPCNSSGNPKPKISWIYKGNPLATGNEYYSMESDGTLLIKNVKESVAGTYACVAESELGKVFENFKVVINKYPIRGGIVGEEYLVENKPAVVKCNVPHTSTDQILWYKISWWKNKRRIVYSGDTYCCKNSVTSIGEYECVVENKFGKISRKFYVKADDCLLDIKEDLEKYHPLILNQDYKVSDFSIKDGHLAIPIGNKVQLFCQGGFNKFTDSILKAECMQSHTFKINDEEVDYTKLKCKEALKQVTIKTKEDCAKGNGEVYRIGIYVKEFMEMYQICYHKILKIPLYGEYNLTTSAAGVSCASPEIWFNDDVINYNKDEMYDCKQQRNDLTTLIGRDLPGKEDECFGSRQLVNEKDLPAGFPQILAHSYLNIVPQWNSDSMKNWDILEEILRTEVKKRHRSFTKSNIYIRTGVSQRFRLSLGKSKLRSDIYIKDKAGNKILPPVYIWKVITDQLSAATVAIIQVMVPESLRRDNTKDYEICENQCDKIQWLKGIDVDYLNSGNMFCCSINDFEKAFRYPVAFRVKHLPRTRAEACPWSRPDASAMEENPT</sequence>
<dbReference type="Gene3D" id="2.60.40.10">
    <property type="entry name" value="Immunoglobulins"/>
    <property type="match status" value="4"/>
</dbReference>
<evidence type="ECO:0000256" key="1">
    <source>
        <dbReference type="ARBA" id="ARBA00004613"/>
    </source>
</evidence>
<protein>
    <recommendedName>
        <fullName evidence="8">Hemolin</fullName>
    </recommendedName>
</protein>
<dbReference type="SMART" id="SM00892">
    <property type="entry name" value="Endonuclease_NS"/>
    <property type="match status" value="1"/>
</dbReference>
<dbReference type="CDD" id="cd00096">
    <property type="entry name" value="Ig"/>
    <property type="match status" value="2"/>
</dbReference>
<dbReference type="InterPro" id="IPR001604">
    <property type="entry name" value="Endo_G_ENPP1-like_dom"/>
</dbReference>
<evidence type="ECO:0000256" key="5">
    <source>
        <dbReference type="ARBA" id="ARBA00023180"/>
    </source>
</evidence>
<evidence type="ECO:0000256" key="6">
    <source>
        <dbReference type="ARBA" id="ARBA00023319"/>
    </source>
</evidence>
<dbReference type="InterPro" id="IPR013783">
    <property type="entry name" value="Ig-like_fold"/>
</dbReference>
<feature type="domain" description="Ig-like" evidence="10">
    <location>
        <begin position="564"/>
        <end position="646"/>
    </location>
</feature>
<dbReference type="Pfam" id="PF01223">
    <property type="entry name" value="Endonuclease_NS"/>
    <property type="match status" value="1"/>
</dbReference>
<name>A0A194PFK9_PAPXU</name>
<dbReference type="InterPro" id="IPR036179">
    <property type="entry name" value="Ig-like_dom_sf"/>
</dbReference>
<dbReference type="InterPro" id="IPR036465">
    <property type="entry name" value="vWFA_dom_sf"/>
</dbReference>
<dbReference type="SUPFAM" id="SSF48726">
    <property type="entry name" value="Immunoglobulin"/>
    <property type="match status" value="5"/>
</dbReference>
<dbReference type="SMART" id="SM00408">
    <property type="entry name" value="IGc2"/>
    <property type="match status" value="4"/>
</dbReference>
<evidence type="ECO:0000259" key="10">
    <source>
        <dbReference type="PROSITE" id="PS50835"/>
    </source>
</evidence>
<feature type="region of interest" description="Disordered" evidence="9">
    <location>
        <begin position="1"/>
        <end position="20"/>
    </location>
</feature>
<dbReference type="PROSITE" id="PS50835">
    <property type="entry name" value="IG_LIKE"/>
    <property type="match status" value="4"/>
</dbReference>
<dbReference type="FunFam" id="2.60.40.10:FF:000032">
    <property type="entry name" value="palladin isoform X1"/>
    <property type="match status" value="1"/>
</dbReference>
<evidence type="ECO:0000256" key="7">
    <source>
        <dbReference type="ARBA" id="ARBA00061228"/>
    </source>
</evidence>
<evidence type="ECO:0000256" key="3">
    <source>
        <dbReference type="ARBA" id="ARBA00022729"/>
    </source>
</evidence>
<evidence type="ECO:0000256" key="2">
    <source>
        <dbReference type="ARBA" id="ARBA00022525"/>
    </source>
</evidence>
<keyword evidence="4" id="KW-1015">Disulfide bond</keyword>
<dbReference type="PANTHER" id="PTHR45080">
    <property type="entry name" value="CONTACTIN 5"/>
    <property type="match status" value="1"/>
</dbReference>
<dbReference type="GO" id="GO:0005576">
    <property type="term" value="C:extracellular region"/>
    <property type="evidence" value="ECO:0007669"/>
    <property type="project" value="UniProtKB-SubCell"/>
</dbReference>
<dbReference type="GO" id="GO:0016787">
    <property type="term" value="F:hydrolase activity"/>
    <property type="evidence" value="ECO:0007669"/>
    <property type="project" value="InterPro"/>
</dbReference>
<accession>A0A194PFK9</accession>
<organism evidence="11 12">
    <name type="scientific">Papilio xuthus</name>
    <name type="common">Asian swallowtail butterfly</name>
    <dbReference type="NCBI Taxonomy" id="66420"/>
    <lineage>
        <taxon>Eukaryota</taxon>
        <taxon>Metazoa</taxon>
        <taxon>Ecdysozoa</taxon>
        <taxon>Arthropoda</taxon>
        <taxon>Hexapoda</taxon>
        <taxon>Insecta</taxon>
        <taxon>Pterygota</taxon>
        <taxon>Neoptera</taxon>
        <taxon>Endopterygota</taxon>
        <taxon>Lepidoptera</taxon>
        <taxon>Glossata</taxon>
        <taxon>Ditrysia</taxon>
        <taxon>Papilionoidea</taxon>
        <taxon>Papilionidae</taxon>
        <taxon>Papilioninae</taxon>
        <taxon>Papilio</taxon>
    </lineage>
</organism>